<gene>
    <name evidence="2" type="ORF">AMTR_s00005p00170100</name>
</gene>
<proteinExistence type="predicted"/>
<dbReference type="Proteomes" id="UP000017836">
    <property type="component" value="Unassembled WGS sequence"/>
</dbReference>
<feature type="non-terminal residue" evidence="2">
    <location>
        <position position="117"/>
    </location>
</feature>
<dbReference type="STRING" id="13333.W1PI47"/>
<evidence type="ECO:0000313" key="2">
    <source>
        <dbReference type="EMBL" id="ERN06780.1"/>
    </source>
</evidence>
<protein>
    <submittedName>
        <fullName evidence="2">Uncharacterized protein</fullName>
    </submittedName>
</protein>
<reference evidence="3" key="1">
    <citation type="journal article" date="2013" name="Science">
        <title>The Amborella genome and the evolution of flowering plants.</title>
        <authorList>
            <consortium name="Amborella Genome Project"/>
        </authorList>
    </citation>
    <scope>NUCLEOTIDE SEQUENCE [LARGE SCALE GENOMIC DNA]</scope>
</reference>
<feature type="non-terminal residue" evidence="2">
    <location>
        <position position="1"/>
    </location>
</feature>
<dbReference type="eggNOG" id="ENOG502SBJA">
    <property type="taxonomic scope" value="Eukaryota"/>
</dbReference>
<keyword evidence="3" id="KW-1185">Reference proteome</keyword>
<dbReference type="EMBL" id="KI393866">
    <property type="protein sequence ID" value="ERN06780.1"/>
    <property type="molecule type" value="Genomic_DNA"/>
</dbReference>
<evidence type="ECO:0000313" key="3">
    <source>
        <dbReference type="Proteomes" id="UP000017836"/>
    </source>
</evidence>
<dbReference type="AlphaFoldDB" id="W1PI47"/>
<sequence>PSQEGFKQQSGVLEQNRVKVPEPKPFGGARVAKELENFLWDMEQYFTAACAHEEDQVTVTSMYLTGDTKLWLRTCMANGSRPPIVGWKDLKRELKEQFLPGNAAWMAQEALRKLKHT</sequence>
<accession>W1PI47</accession>
<dbReference type="HOGENOM" id="CLU_2090893_0_0_1"/>
<evidence type="ECO:0000256" key="1">
    <source>
        <dbReference type="SAM" id="MobiDB-lite"/>
    </source>
</evidence>
<feature type="compositionally biased region" description="Polar residues" evidence="1">
    <location>
        <begin position="1"/>
        <end position="13"/>
    </location>
</feature>
<dbReference type="OMA" id="CAHEEDQ"/>
<dbReference type="Gramene" id="ERN06780">
    <property type="protein sequence ID" value="ERN06780"/>
    <property type="gene ID" value="AMTR_s00005p00170100"/>
</dbReference>
<feature type="region of interest" description="Disordered" evidence="1">
    <location>
        <begin position="1"/>
        <end position="26"/>
    </location>
</feature>
<organism evidence="2 3">
    <name type="scientific">Amborella trichopoda</name>
    <dbReference type="NCBI Taxonomy" id="13333"/>
    <lineage>
        <taxon>Eukaryota</taxon>
        <taxon>Viridiplantae</taxon>
        <taxon>Streptophyta</taxon>
        <taxon>Embryophyta</taxon>
        <taxon>Tracheophyta</taxon>
        <taxon>Spermatophyta</taxon>
        <taxon>Magnoliopsida</taxon>
        <taxon>Amborellales</taxon>
        <taxon>Amborellaceae</taxon>
        <taxon>Amborella</taxon>
    </lineage>
</organism>
<name>W1PI47_AMBTC</name>